<sequence length="102" mass="11267">MPDALSRLCRKRLGIDLASLSEDQLRAHLPAIVEAVHAETVDTSNLLKRQRFEVAKAASLRAHSLASFIPNGEFIRDETLPPFDSWSQSADPNSCLESILPI</sequence>
<evidence type="ECO:0000313" key="2">
    <source>
        <dbReference type="Proteomes" id="UP000004358"/>
    </source>
</evidence>
<dbReference type="OrthoDB" id="9803554at2"/>
<dbReference type="AlphaFoldDB" id="A3ZPQ7"/>
<dbReference type="HOGENOM" id="CLU_2271949_0_0_0"/>
<dbReference type="RefSeq" id="WP_002653727.1">
    <property type="nucleotide sequence ID" value="NZ_CH672376.1"/>
</dbReference>
<organism evidence="1 2">
    <name type="scientific">Blastopirellula marina DSM 3645</name>
    <dbReference type="NCBI Taxonomy" id="314230"/>
    <lineage>
        <taxon>Bacteria</taxon>
        <taxon>Pseudomonadati</taxon>
        <taxon>Planctomycetota</taxon>
        <taxon>Planctomycetia</taxon>
        <taxon>Pirellulales</taxon>
        <taxon>Pirellulaceae</taxon>
        <taxon>Blastopirellula</taxon>
    </lineage>
</organism>
<reference evidence="1 2" key="1">
    <citation type="submission" date="2006-02" db="EMBL/GenBank/DDBJ databases">
        <authorList>
            <person name="Amann R."/>
            <person name="Ferriera S."/>
            <person name="Johnson J."/>
            <person name="Kravitz S."/>
            <person name="Halpern A."/>
            <person name="Remington K."/>
            <person name="Beeson K."/>
            <person name="Tran B."/>
            <person name="Rogers Y.-H."/>
            <person name="Friedman R."/>
            <person name="Venter J.C."/>
        </authorList>
    </citation>
    <scope>NUCLEOTIDE SEQUENCE [LARGE SCALE GENOMIC DNA]</scope>
    <source>
        <strain evidence="1 2">DSM 3645</strain>
    </source>
</reference>
<dbReference type="STRING" id="314230.DSM3645_29177"/>
<gene>
    <name evidence="1" type="ORF">DSM3645_29177</name>
</gene>
<evidence type="ECO:0000313" key="1">
    <source>
        <dbReference type="EMBL" id="EAQ81735.1"/>
    </source>
</evidence>
<name>A3ZPQ7_9BACT</name>
<dbReference type="EMBL" id="AANZ01000004">
    <property type="protein sequence ID" value="EAQ81735.1"/>
    <property type="molecule type" value="Genomic_DNA"/>
</dbReference>
<comment type="caution">
    <text evidence="1">The sequence shown here is derived from an EMBL/GenBank/DDBJ whole genome shotgun (WGS) entry which is preliminary data.</text>
</comment>
<dbReference type="Proteomes" id="UP000004358">
    <property type="component" value="Unassembled WGS sequence"/>
</dbReference>
<protein>
    <submittedName>
        <fullName evidence="1">Uncharacterized protein</fullName>
    </submittedName>
</protein>
<accession>A3ZPQ7</accession>
<proteinExistence type="predicted"/>